<evidence type="ECO:0000313" key="1">
    <source>
        <dbReference type="EMBL" id="ROT65313.1"/>
    </source>
</evidence>
<gene>
    <name evidence="1" type="ORF">C7M84_016736</name>
</gene>
<proteinExistence type="predicted"/>
<comment type="caution">
    <text evidence="1">The sequence shown here is derived from an EMBL/GenBank/DDBJ whole genome shotgun (WGS) entry which is preliminary data.</text>
</comment>
<protein>
    <submittedName>
        <fullName evidence="1">Uncharacterized protein</fullName>
    </submittedName>
</protein>
<sequence>MMKLHSSNLFILILPPILYHSLLCLRYGIRHSSPQHIRTPDVQHNFRTPVTHNSHSGLGHNLVHLLLRPIRTLASGILVPSFSPVPSFSSGIQFPRLSQFPSYFSFVSSFPPLRHNSHSSWIQFPSSLQFPPSPVGPNSLLLFSSLLLQLDPCFRLLLSDTIRTPVTHNSHSSWTQVPSFLSGTKVGSSSLRLCSSLLLQSDPVPSFSSGIQFPPSLRHNSHSSWVDLRTLSDCANKRRLGKFPEYRKLDVDGFGLFPSPLPPPLAGSPSMIVFTLPSPRGYPRFSLPSYASPPFYPSVSSLGYPFLSLPAYPLPHPFTPSRSLLTLSHYASTLLQPLSYASFPLSSPLPASVPSSPSHTSPTTSLPPTLPYTPSLLFLLSLPLPPSPPHTTLSVLLYSPLPPSSSSFCLLSPLLPPPASSLFFRLPKGVLVPSPLSHPSPFPHRQNHCHSLSHSNSFSHLHSHSLINFFILTPSPLLLPATLSLFHFSLTVPIHTPIKPVPLSLSSLLSLSRSLTPTLFLSPILSHSRHSAAASALSLFPTHSQQLLTLPTSLSLPFTLSPSLSHPTLSHSSQILQPSPLSSHILTLSLLLSHPSALSHFPSPTPGFLPHHGGRQQSRSPFPLRRVRRTAWFSGLRRLSHILNLSHCSAAHRHPLPLTLDIPAPPPPWLRCCGSCLFSVILFI</sequence>
<dbReference type="EMBL" id="QCYY01003104">
    <property type="protein sequence ID" value="ROT65313.1"/>
    <property type="molecule type" value="Genomic_DNA"/>
</dbReference>
<dbReference type="Proteomes" id="UP000283509">
    <property type="component" value="Unassembled WGS sequence"/>
</dbReference>
<dbReference type="AlphaFoldDB" id="A0A3R7QEZ9"/>
<name>A0A3R7QEZ9_PENVA</name>
<reference evidence="1 2" key="1">
    <citation type="submission" date="2018-04" db="EMBL/GenBank/DDBJ databases">
        <authorList>
            <person name="Zhang X."/>
            <person name="Yuan J."/>
            <person name="Li F."/>
            <person name="Xiang J."/>
        </authorList>
    </citation>
    <scope>NUCLEOTIDE SEQUENCE [LARGE SCALE GENOMIC DNA]</scope>
    <source>
        <tissue evidence="1">Muscle</tissue>
    </source>
</reference>
<keyword evidence="2" id="KW-1185">Reference proteome</keyword>
<evidence type="ECO:0000313" key="2">
    <source>
        <dbReference type="Proteomes" id="UP000283509"/>
    </source>
</evidence>
<accession>A0A3R7QEZ9</accession>
<reference evidence="1 2" key="2">
    <citation type="submission" date="2019-01" db="EMBL/GenBank/DDBJ databases">
        <title>The decoding of complex shrimp genome reveals the adaptation for benthos swimmer, frequently molting mechanism and breeding impact on genome.</title>
        <authorList>
            <person name="Sun Y."/>
            <person name="Gao Y."/>
            <person name="Yu Y."/>
        </authorList>
    </citation>
    <scope>NUCLEOTIDE SEQUENCE [LARGE SCALE GENOMIC DNA]</scope>
    <source>
        <tissue evidence="1">Muscle</tissue>
    </source>
</reference>
<organism evidence="1 2">
    <name type="scientific">Penaeus vannamei</name>
    <name type="common">Whiteleg shrimp</name>
    <name type="synonym">Litopenaeus vannamei</name>
    <dbReference type="NCBI Taxonomy" id="6689"/>
    <lineage>
        <taxon>Eukaryota</taxon>
        <taxon>Metazoa</taxon>
        <taxon>Ecdysozoa</taxon>
        <taxon>Arthropoda</taxon>
        <taxon>Crustacea</taxon>
        <taxon>Multicrustacea</taxon>
        <taxon>Malacostraca</taxon>
        <taxon>Eumalacostraca</taxon>
        <taxon>Eucarida</taxon>
        <taxon>Decapoda</taxon>
        <taxon>Dendrobranchiata</taxon>
        <taxon>Penaeoidea</taxon>
        <taxon>Penaeidae</taxon>
        <taxon>Penaeus</taxon>
    </lineage>
</organism>